<dbReference type="STRING" id="658196.A0A397SZG8"/>
<name>A0A397SZG8_9GLOM</name>
<dbReference type="GO" id="GO:0004674">
    <property type="term" value="F:protein serine/threonine kinase activity"/>
    <property type="evidence" value="ECO:0007669"/>
    <property type="project" value="TreeGrafter"/>
</dbReference>
<dbReference type="Gene3D" id="1.10.510.10">
    <property type="entry name" value="Transferase(Phosphotransferase) domain 1"/>
    <property type="match status" value="1"/>
</dbReference>
<evidence type="ECO:0000256" key="1">
    <source>
        <dbReference type="PROSITE-ProRule" id="PRU10141"/>
    </source>
</evidence>
<evidence type="ECO:0000256" key="2">
    <source>
        <dbReference type="SAM" id="MobiDB-lite"/>
    </source>
</evidence>
<protein>
    <submittedName>
        <fullName evidence="4">Kinase-like domain-containing protein</fullName>
    </submittedName>
</protein>
<organism evidence="4 5">
    <name type="scientific">Glomus cerebriforme</name>
    <dbReference type="NCBI Taxonomy" id="658196"/>
    <lineage>
        <taxon>Eukaryota</taxon>
        <taxon>Fungi</taxon>
        <taxon>Fungi incertae sedis</taxon>
        <taxon>Mucoromycota</taxon>
        <taxon>Glomeromycotina</taxon>
        <taxon>Glomeromycetes</taxon>
        <taxon>Glomerales</taxon>
        <taxon>Glomeraceae</taxon>
        <taxon>Glomus</taxon>
    </lineage>
</organism>
<evidence type="ECO:0000313" key="5">
    <source>
        <dbReference type="Proteomes" id="UP000265703"/>
    </source>
</evidence>
<dbReference type="AlphaFoldDB" id="A0A397SZG8"/>
<evidence type="ECO:0000313" key="4">
    <source>
        <dbReference type="EMBL" id="RIA91620.1"/>
    </source>
</evidence>
<feature type="region of interest" description="Disordered" evidence="2">
    <location>
        <begin position="308"/>
        <end position="328"/>
    </location>
</feature>
<keyword evidence="4" id="KW-0418">Kinase</keyword>
<dbReference type="InterPro" id="IPR011009">
    <property type="entry name" value="Kinase-like_dom_sf"/>
</dbReference>
<dbReference type="Pfam" id="PF07714">
    <property type="entry name" value="PK_Tyr_Ser-Thr"/>
    <property type="match status" value="1"/>
</dbReference>
<dbReference type="PANTHER" id="PTHR44329">
    <property type="entry name" value="SERINE/THREONINE-PROTEIN KINASE TNNI3K-RELATED"/>
    <property type="match status" value="1"/>
</dbReference>
<dbReference type="SUPFAM" id="SSF56112">
    <property type="entry name" value="Protein kinase-like (PK-like)"/>
    <property type="match status" value="1"/>
</dbReference>
<dbReference type="Proteomes" id="UP000265703">
    <property type="component" value="Unassembled WGS sequence"/>
</dbReference>
<dbReference type="EMBL" id="QKYT01000147">
    <property type="protein sequence ID" value="RIA91620.1"/>
    <property type="molecule type" value="Genomic_DNA"/>
</dbReference>
<dbReference type="InterPro" id="IPR000719">
    <property type="entry name" value="Prot_kinase_dom"/>
</dbReference>
<dbReference type="PROSITE" id="PS00107">
    <property type="entry name" value="PROTEIN_KINASE_ATP"/>
    <property type="match status" value="1"/>
</dbReference>
<keyword evidence="1" id="KW-0067">ATP-binding</keyword>
<dbReference type="GO" id="GO:0005524">
    <property type="term" value="F:ATP binding"/>
    <property type="evidence" value="ECO:0007669"/>
    <property type="project" value="UniProtKB-UniRule"/>
</dbReference>
<dbReference type="InterPro" id="IPR017441">
    <property type="entry name" value="Protein_kinase_ATP_BS"/>
</dbReference>
<dbReference type="OrthoDB" id="10261027at2759"/>
<evidence type="ECO:0000259" key="3">
    <source>
        <dbReference type="PROSITE" id="PS50011"/>
    </source>
</evidence>
<keyword evidence="1" id="KW-0547">Nucleotide-binding</keyword>
<sequence length="418" mass="47879">MSNNIEKQDDENTNEGVNWIEEAIAKEHIKFFKYKDFYNVREIGSGGFAKVFRANWKNSVQYFALKYFLNLNNITVKELIRELKIQKDIKFHDNIITFHGITEFESGNQNGQLKNYGLVMEYADSGTLKYYLKNRFNNLTWNDKYNMAYQLACAVSCLHDEGIVHRDLHSGNVLVHQDTIKLADFGLSKRIDALSSSINRSKLFGVVPYIDPIRFDKQKNKLNEKGDIYSIGVLLWEISSGRPPFDTEEQDIALIVAISNGHREDPIPDTPKDYLKIYTECWDKVPDSRPNINQVVERLERLRANTTENHQSLNLQSSQSSVVSDNSSLNTDQLNRKLLNENEIKSKKDVTEIETSTTLTNEDDISKVVQFSKFLPIISEVENTLNEVIDIANAAEHNKRICGSLKLRVYAAVLALLS</sequence>
<feature type="domain" description="Protein kinase" evidence="3">
    <location>
        <begin position="37"/>
        <end position="313"/>
    </location>
</feature>
<dbReference type="InterPro" id="IPR001245">
    <property type="entry name" value="Ser-Thr/Tyr_kinase_cat_dom"/>
</dbReference>
<dbReference type="PRINTS" id="PR00109">
    <property type="entry name" value="TYRKINASE"/>
</dbReference>
<accession>A0A397SZG8</accession>
<keyword evidence="5" id="KW-1185">Reference proteome</keyword>
<comment type="caution">
    <text evidence="4">The sequence shown here is derived from an EMBL/GenBank/DDBJ whole genome shotgun (WGS) entry which is preliminary data.</text>
</comment>
<feature type="binding site" evidence="1">
    <location>
        <position position="66"/>
    </location>
    <ligand>
        <name>ATP</name>
        <dbReference type="ChEBI" id="CHEBI:30616"/>
    </ligand>
</feature>
<reference evidence="4 5" key="1">
    <citation type="submission" date="2018-06" db="EMBL/GenBank/DDBJ databases">
        <title>Comparative genomics reveals the genomic features of Rhizophagus irregularis, R. cerebriforme, R. diaphanum and Gigaspora rosea, and their symbiotic lifestyle signature.</title>
        <authorList>
            <person name="Morin E."/>
            <person name="San Clemente H."/>
            <person name="Chen E.C.H."/>
            <person name="De La Providencia I."/>
            <person name="Hainaut M."/>
            <person name="Kuo A."/>
            <person name="Kohler A."/>
            <person name="Murat C."/>
            <person name="Tang N."/>
            <person name="Roy S."/>
            <person name="Loubradou J."/>
            <person name="Henrissat B."/>
            <person name="Grigoriev I.V."/>
            <person name="Corradi N."/>
            <person name="Roux C."/>
            <person name="Martin F.M."/>
        </authorList>
    </citation>
    <scope>NUCLEOTIDE SEQUENCE [LARGE SCALE GENOMIC DNA]</scope>
    <source>
        <strain evidence="4 5">DAOM 227022</strain>
    </source>
</reference>
<dbReference type="InterPro" id="IPR051681">
    <property type="entry name" value="Ser/Thr_Kinases-Pseudokinases"/>
</dbReference>
<dbReference type="PROSITE" id="PS50011">
    <property type="entry name" value="PROTEIN_KINASE_DOM"/>
    <property type="match status" value="1"/>
</dbReference>
<keyword evidence="4" id="KW-0808">Transferase</keyword>
<gene>
    <name evidence="4" type="ORF">C1645_821771</name>
</gene>
<feature type="compositionally biased region" description="Low complexity" evidence="2">
    <location>
        <begin position="311"/>
        <end position="328"/>
    </location>
</feature>
<proteinExistence type="predicted"/>